<evidence type="ECO:0000256" key="5">
    <source>
        <dbReference type="SAM" id="Phobius"/>
    </source>
</evidence>
<keyword evidence="2 5" id="KW-0812">Transmembrane</keyword>
<dbReference type="PIRSF" id="PIRSF006060">
    <property type="entry name" value="AA_transporter"/>
    <property type="match status" value="1"/>
</dbReference>
<proteinExistence type="predicted"/>
<name>A0A8H7QA96_9FUNG</name>
<protein>
    <recommendedName>
        <fullName evidence="8">Amino acid transporter</fullName>
    </recommendedName>
</protein>
<organism evidence="6 7">
    <name type="scientific">Umbelopsis vinacea</name>
    <dbReference type="NCBI Taxonomy" id="44442"/>
    <lineage>
        <taxon>Eukaryota</taxon>
        <taxon>Fungi</taxon>
        <taxon>Fungi incertae sedis</taxon>
        <taxon>Mucoromycota</taxon>
        <taxon>Mucoromycotina</taxon>
        <taxon>Umbelopsidomycetes</taxon>
        <taxon>Umbelopsidales</taxon>
        <taxon>Umbelopsidaceae</taxon>
        <taxon>Umbelopsis</taxon>
    </lineage>
</organism>
<evidence type="ECO:0000313" key="7">
    <source>
        <dbReference type="Proteomes" id="UP000612746"/>
    </source>
</evidence>
<sequence length="530" mass="57719">MSEHNTAIEPDSEVVRLSTSKYLSDLDVTSADERTPSINDKEWQEPARAPHMGLLSSCNMIIGLIIGSGIFASPGPVLLTVGSVGASLCVWALGGILSMMGALCYAELGCMIQRSGGEYQYLKTSWGNCVALTFTWSNLVLTNAIGTASIAIVFAQYICNMAYYDNVKHEIPKDVPTYVVKLVAVACIWVIILFNSLARRAGSMVQNVFTFAKLLALTMIIIIGFVWLGKGNVDAFYDSFANSSTNGLSYGTAMYLALFSYNGWNNLNYGLGEVKNPKRNLPLAIVLSCALVTTLYILANIAYLAVLGTETVANSSTIAMLLGYQVWGTAGAYFFALMVVLSTFGAVNGNVWAASRVMVAAAQDGIIFPKFLAHHHKSRQAPVRALITTGIIGSLWCIPGDFTYLANIYSFTGWLWYGITIAGLIYMRFSADMKAAERPFKVWLALPIIFVILDCYLVVAPLIDAGPGGITQYIICILIGLLAVPIWFIRVYKPALGRRLLGWIPGYQDVNYVDTTEKAIVPSEKQSSED</sequence>
<dbReference type="PANTHER" id="PTHR11785:SF512">
    <property type="entry name" value="SOBREMESA, ISOFORM B"/>
    <property type="match status" value="1"/>
</dbReference>
<feature type="transmembrane region" description="Helical" evidence="5">
    <location>
        <begin position="210"/>
        <end position="228"/>
    </location>
</feature>
<dbReference type="GO" id="GO:0015179">
    <property type="term" value="F:L-amino acid transmembrane transporter activity"/>
    <property type="evidence" value="ECO:0007669"/>
    <property type="project" value="TreeGrafter"/>
</dbReference>
<dbReference type="AlphaFoldDB" id="A0A8H7QA96"/>
<feature type="transmembrane region" description="Helical" evidence="5">
    <location>
        <begin position="129"/>
        <end position="158"/>
    </location>
</feature>
<evidence type="ECO:0008006" key="8">
    <source>
        <dbReference type="Google" id="ProtNLM"/>
    </source>
</evidence>
<dbReference type="OrthoDB" id="10062876at2759"/>
<dbReference type="EMBL" id="JAEPRA010000003">
    <property type="protein sequence ID" value="KAG2187681.1"/>
    <property type="molecule type" value="Genomic_DNA"/>
</dbReference>
<feature type="transmembrane region" description="Helical" evidence="5">
    <location>
        <begin position="469"/>
        <end position="489"/>
    </location>
</feature>
<feature type="transmembrane region" description="Helical" evidence="5">
    <location>
        <begin position="281"/>
        <end position="306"/>
    </location>
</feature>
<feature type="transmembrane region" description="Helical" evidence="5">
    <location>
        <begin position="414"/>
        <end position="431"/>
    </location>
</feature>
<accession>A0A8H7QA96</accession>
<dbReference type="InterPro" id="IPR002293">
    <property type="entry name" value="AA/rel_permease1"/>
</dbReference>
<feature type="transmembrane region" description="Helical" evidence="5">
    <location>
        <begin position="248"/>
        <end position="269"/>
    </location>
</feature>
<dbReference type="Pfam" id="PF13520">
    <property type="entry name" value="AA_permease_2"/>
    <property type="match status" value="1"/>
</dbReference>
<reference evidence="6" key="1">
    <citation type="submission" date="2020-12" db="EMBL/GenBank/DDBJ databases">
        <title>Metabolic potential, ecology and presence of endohyphal bacteria is reflected in genomic diversity of Mucoromycotina.</title>
        <authorList>
            <person name="Muszewska A."/>
            <person name="Okrasinska A."/>
            <person name="Steczkiewicz K."/>
            <person name="Drgas O."/>
            <person name="Orlowska M."/>
            <person name="Perlinska-Lenart U."/>
            <person name="Aleksandrzak-Piekarczyk T."/>
            <person name="Szatraj K."/>
            <person name="Zielenkiewicz U."/>
            <person name="Pilsyk S."/>
            <person name="Malc E."/>
            <person name="Mieczkowski P."/>
            <person name="Kruszewska J.S."/>
            <person name="Biernat P."/>
            <person name="Pawlowska J."/>
        </authorList>
    </citation>
    <scope>NUCLEOTIDE SEQUENCE</scope>
    <source>
        <strain evidence="6">WA0000051536</strain>
    </source>
</reference>
<evidence type="ECO:0000313" key="6">
    <source>
        <dbReference type="EMBL" id="KAG2187681.1"/>
    </source>
</evidence>
<evidence type="ECO:0000256" key="1">
    <source>
        <dbReference type="ARBA" id="ARBA00004141"/>
    </source>
</evidence>
<feature type="transmembrane region" description="Helical" evidence="5">
    <location>
        <begin position="385"/>
        <end position="408"/>
    </location>
</feature>
<dbReference type="PANTHER" id="PTHR11785">
    <property type="entry name" value="AMINO ACID TRANSPORTER"/>
    <property type="match status" value="1"/>
</dbReference>
<dbReference type="InterPro" id="IPR050598">
    <property type="entry name" value="AminoAcid_Transporter"/>
</dbReference>
<gene>
    <name evidence="6" type="ORF">INT44_005371</name>
</gene>
<dbReference type="Proteomes" id="UP000612746">
    <property type="component" value="Unassembled WGS sequence"/>
</dbReference>
<evidence type="ECO:0000256" key="2">
    <source>
        <dbReference type="ARBA" id="ARBA00022692"/>
    </source>
</evidence>
<dbReference type="GO" id="GO:0016020">
    <property type="term" value="C:membrane"/>
    <property type="evidence" value="ECO:0007669"/>
    <property type="project" value="UniProtKB-SubCell"/>
</dbReference>
<feature type="transmembrane region" description="Helical" evidence="5">
    <location>
        <begin position="52"/>
        <end position="72"/>
    </location>
</feature>
<keyword evidence="4 5" id="KW-0472">Membrane</keyword>
<feature type="transmembrane region" description="Helical" evidence="5">
    <location>
        <begin position="326"/>
        <end position="347"/>
    </location>
</feature>
<comment type="subcellular location">
    <subcellularLocation>
        <location evidence="1">Membrane</location>
        <topology evidence="1">Multi-pass membrane protein</topology>
    </subcellularLocation>
</comment>
<comment type="caution">
    <text evidence="6">The sequence shown here is derived from an EMBL/GenBank/DDBJ whole genome shotgun (WGS) entry which is preliminary data.</text>
</comment>
<feature type="transmembrane region" description="Helical" evidence="5">
    <location>
        <begin position="178"/>
        <end position="198"/>
    </location>
</feature>
<evidence type="ECO:0000256" key="3">
    <source>
        <dbReference type="ARBA" id="ARBA00022989"/>
    </source>
</evidence>
<feature type="transmembrane region" description="Helical" evidence="5">
    <location>
        <begin position="443"/>
        <end position="463"/>
    </location>
</feature>
<feature type="transmembrane region" description="Helical" evidence="5">
    <location>
        <begin position="84"/>
        <end position="108"/>
    </location>
</feature>
<dbReference type="Gene3D" id="1.20.1740.10">
    <property type="entry name" value="Amino acid/polyamine transporter I"/>
    <property type="match status" value="1"/>
</dbReference>
<keyword evidence="3 5" id="KW-1133">Transmembrane helix</keyword>
<keyword evidence="7" id="KW-1185">Reference proteome</keyword>
<evidence type="ECO:0000256" key="4">
    <source>
        <dbReference type="ARBA" id="ARBA00023136"/>
    </source>
</evidence>